<name>A0ABY2CI92_METMH</name>
<organism evidence="1 2">
    <name type="scientific">Methylomonas methanica</name>
    <dbReference type="NCBI Taxonomy" id="421"/>
    <lineage>
        <taxon>Bacteria</taxon>
        <taxon>Pseudomonadati</taxon>
        <taxon>Pseudomonadota</taxon>
        <taxon>Gammaproteobacteria</taxon>
        <taxon>Methylococcales</taxon>
        <taxon>Methylococcaceae</taxon>
        <taxon>Methylomonas</taxon>
    </lineage>
</organism>
<proteinExistence type="predicted"/>
<dbReference type="RefSeq" id="WP_064044669.1">
    <property type="nucleotide sequence ID" value="NZ_LUUF01000061.1"/>
</dbReference>
<dbReference type="Gene3D" id="1.10.10.60">
    <property type="entry name" value="Homeodomain-like"/>
    <property type="match status" value="1"/>
</dbReference>
<accession>A0ABY2CI92</accession>
<evidence type="ECO:0000313" key="1">
    <source>
        <dbReference type="EMBL" id="TCV78234.1"/>
    </source>
</evidence>
<dbReference type="Proteomes" id="UP000295649">
    <property type="component" value="Unassembled WGS sequence"/>
</dbReference>
<evidence type="ECO:0000313" key="2">
    <source>
        <dbReference type="Proteomes" id="UP000295649"/>
    </source>
</evidence>
<sequence>MGRKSPLTDRQWEEIERRVLAGEKVRPLSREFGIAESAVRKKIGAQVNKIKHVANQLVEAEENFRSLPISAQISARTLANDLMAISANLASGAKLGSMTFNELSIIANRKAIKLDKDRPNEEDLATIAKLTRVGNDSATVAINLLNANKAAIERVAESEANKPVEQNTDISPADAYKRMIGI</sequence>
<protein>
    <submittedName>
        <fullName evidence="1">Uncharacterized protein</fullName>
    </submittedName>
</protein>
<comment type="caution">
    <text evidence="1">The sequence shown here is derived from an EMBL/GenBank/DDBJ whole genome shotgun (WGS) entry which is preliminary data.</text>
</comment>
<dbReference type="EMBL" id="SMCN01000024">
    <property type="protein sequence ID" value="TCV78234.1"/>
    <property type="molecule type" value="Genomic_DNA"/>
</dbReference>
<reference evidence="1 2" key="1">
    <citation type="submission" date="2019-03" db="EMBL/GenBank/DDBJ databases">
        <title>Systems level insights into methane cycling in arid and semi-arid ecosystems.</title>
        <authorList>
            <person name="Kalyuzhnaya M."/>
        </authorList>
    </citation>
    <scope>NUCLEOTIDE SEQUENCE [LARGE SCALE GENOMIC DNA]</scope>
    <source>
        <strain evidence="1 2">S-1</strain>
    </source>
</reference>
<gene>
    <name evidence="1" type="ORF">EDE11_1248</name>
</gene>
<keyword evidence="2" id="KW-1185">Reference proteome</keyword>